<keyword evidence="1" id="KW-0547">Nucleotide-binding</keyword>
<proteinExistence type="predicted"/>
<keyword evidence="2" id="KW-0067">ATP-binding</keyword>
<keyword evidence="5" id="KW-1185">Reference proteome</keyword>
<dbReference type="Proteomes" id="UP000054248">
    <property type="component" value="Unassembled WGS sequence"/>
</dbReference>
<dbReference type="SMART" id="SM00220">
    <property type="entry name" value="S_TKc"/>
    <property type="match status" value="1"/>
</dbReference>
<dbReference type="PROSITE" id="PS00108">
    <property type="entry name" value="PROTEIN_KINASE_ST"/>
    <property type="match status" value="1"/>
</dbReference>
<dbReference type="GO" id="GO:0005886">
    <property type="term" value="C:plasma membrane"/>
    <property type="evidence" value="ECO:0007669"/>
    <property type="project" value="TreeGrafter"/>
</dbReference>
<protein>
    <recommendedName>
        <fullName evidence="3">Protein kinase domain-containing protein</fullName>
    </recommendedName>
</protein>
<dbReference type="PANTHER" id="PTHR27001">
    <property type="entry name" value="OS01G0253100 PROTEIN"/>
    <property type="match status" value="1"/>
</dbReference>
<dbReference type="Gene3D" id="1.10.510.10">
    <property type="entry name" value="Transferase(Phosphotransferase) domain 1"/>
    <property type="match status" value="1"/>
</dbReference>
<dbReference type="AlphaFoldDB" id="A0A0C3Q0M4"/>
<reference evidence="5" key="2">
    <citation type="submission" date="2015-01" db="EMBL/GenBank/DDBJ databases">
        <title>Evolutionary Origins and Diversification of the Mycorrhizal Mutualists.</title>
        <authorList>
            <consortium name="DOE Joint Genome Institute"/>
            <consortium name="Mycorrhizal Genomics Consortium"/>
            <person name="Kohler A."/>
            <person name="Kuo A."/>
            <person name="Nagy L.G."/>
            <person name="Floudas D."/>
            <person name="Copeland A."/>
            <person name="Barry K.W."/>
            <person name="Cichocki N."/>
            <person name="Veneault-Fourrey C."/>
            <person name="LaButti K."/>
            <person name="Lindquist E.A."/>
            <person name="Lipzen A."/>
            <person name="Lundell T."/>
            <person name="Morin E."/>
            <person name="Murat C."/>
            <person name="Riley R."/>
            <person name="Ohm R."/>
            <person name="Sun H."/>
            <person name="Tunlid A."/>
            <person name="Henrissat B."/>
            <person name="Grigoriev I.V."/>
            <person name="Hibbett D.S."/>
            <person name="Martin F."/>
        </authorList>
    </citation>
    <scope>NUCLEOTIDE SEQUENCE [LARGE SCALE GENOMIC DNA]</scope>
    <source>
        <strain evidence="5">MUT 4182</strain>
    </source>
</reference>
<evidence type="ECO:0000313" key="4">
    <source>
        <dbReference type="EMBL" id="KIO15921.1"/>
    </source>
</evidence>
<sequence length="237" mass="25712">MSHSTQADSGIIPSVVQPGAPLYPLPDPLPGALTLGPKTRVGSYSDVYMGTWTHNDEDKVACIKCLRNTAPAMDPTCPNLTPAERFERRIRRETSIWIQSKHANVLPFLGYQVIQGEPRLVSPWMENGSLDAYLKFHPDLSDIDELVCVSCGLAYLHSLQPPIIHGDIKSDNVIITDDMVGSLCDFGISRLMTSIGTHTGLTISGQGAGTAGYQAKELYDENSRLTAMSDVNPPSTA</sequence>
<dbReference type="Pfam" id="PF07714">
    <property type="entry name" value="PK_Tyr_Ser-Thr"/>
    <property type="match status" value="1"/>
</dbReference>
<dbReference type="STRING" id="1051891.A0A0C3Q0M4"/>
<dbReference type="InterPro" id="IPR011009">
    <property type="entry name" value="Kinase-like_dom_sf"/>
</dbReference>
<dbReference type="HOGENOM" id="CLU_000288_7_18_1"/>
<accession>A0A0C3Q0M4</accession>
<evidence type="ECO:0000259" key="3">
    <source>
        <dbReference type="PROSITE" id="PS50011"/>
    </source>
</evidence>
<gene>
    <name evidence="4" type="ORF">M407DRAFT_234846</name>
</gene>
<dbReference type="PANTHER" id="PTHR27001:SF931">
    <property type="entry name" value="OS11G0664100 PROTEIN"/>
    <property type="match status" value="1"/>
</dbReference>
<evidence type="ECO:0000313" key="5">
    <source>
        <dbReference type="Proteomes" id="UP000054248"/>
    </source>
</evidence>
<evidence type="ECO:0000256" key="2">
    <source>
        <dbReference type="ARBA" id="ARBA00022840"/>
    </source>
</evidence>
<dbReference type="InterPro" id="IPR000719">
    <property type="entry name" value="Prot_kinase_dom"/>
</dbReference>
<evidence type="ECO:0000256" key="1">
    <source>
        <dbReference type="ARBA" id="ARBA00022741"/>
    </source>
</evidence>
<dbReference type="InterPro" id="IPR008271">
    <property type="entry name" value="Ser/Thr_kinase_AS"/>
</dbReference>
<dbReference type="EMBL" id="KN823752">
    <property type="protein sequence ID" value="KIO15921.1"/>
    <property type="molecule type" value="Genomic_DNA"/>
</dbReference>
<dbReference type="PROSITE" id="PS50011">
    <property type="entry name" value="PROTEIN_KINASE_DOM"/>
    <property type="match status" value="1"/>
</dbReference>
<dbReference type="GO" id="GO:0004672">
    <property type="term" value="F:protein kinase activity"/>
    <property type="evidence" value="ECO:0007669"/>
    <property type="project" value="InterPro"/>
</dbReference>
<feature type="domain" description="Protein kinase" evidence="3">
    <location>
        <begin position="33"/>
        <end position="237"/>
    </location>
</feature>
<dbReference type="SUPFAM" id="SSF56112">
    <property type="entry name" value="Protein kinase-like (PK-like)"/>
    <property type="match status" value="1"/>
</dbReference>
<reference evidence="4 5" key="1">
    <citation type="submission" date="2014-04" db="EMBL/GenBank/DDBJ databases">
        <authorList>
            <consortium name="DOE Joint Genome Institute"/>
            <person name="Kuo A."/>
            <person name="Girlanda M."/>
            <person name="Perotto S."/>
            <person name="Kohler A."/>
            <person name="Nagy L.G."/>
            <person name="Floudas D."/>
            <person name="Copeland A."/>
            <person name="Barry K.W."/>
            <person name="Cichocki N."/>
            <person name="Veneault-Fourrey C."/>
            <person name="LaButti K."/>
            <person name="Lindquist E.A."/>
            <person name="Lipzen A."/>
            <person name="Lundell T."/>
            <person name="Morin E."/>
            <person name="Murat C."/>
            <person name="Sun H."/>
            <person name="Tunlid A."/>
            <person name="Henrissat B."/>
            <person name="Grigoriev I.V."/>
            <person name="Hibbett D.S."/>
            <person name="Martin F."/>
            <person name="Nordberg H.P."/>
            <person name="Cantor M.N."/>
            <person name="Hua S.X."/>
        </authorList>
    </citation>
    <scope>NUCLEOTIDE SEQUENCE [LARGE SCALE GENOMIC DNA]</scope>
    <source>
        <strain evidence="4 5">MUT 4182</strain>
    </source>
</reference>
<organism evidence="4 5">
    <name type="scientific">Tulasnella calospora MUT 4182</name>
    <dbReference type="NCBI Taxonomy" id="1051891"/>
    <lineage>
        <taxon>Eukaryota</taxon>
        <taxon>Fungi</taxon>
        <taxon>Dikarya</taxon>
        <taxon>Basidiomycota</taxon>
        <taxon>Agaricomycotina</taxon>
        <taxon>Agaricomycetes</taxon>
        <taxon>Cantharellales</taxon>
        <taxon>Tulasnellaceae</taxon>
        <taxon>Tulasnella</taxon>
    </lineage>
</organism>
<dbReference type="GO" id="GO:0005524">
    <property type="term" value="F:ATP binding"/>
    <property type="evidence" value="ECO:0007669"/>
    <property type="project" value="UniProtKB-KW"/>
</dbReference>
<name>A0A0C3Q0M4_9AGAM</name>
<dbReference type="InterPro" id="IPR001245">
    <property type="entry name" value="Ser-Thr/Tyr_kinase_cat_dom"/>
</dbReference>
<dbReference type="OrthoDB" id="346907at2759"/>